<reference evidence="3" key="3">
    <citation type="submission" date="2022-04" db="EMBL/GenBank/DDBJ databases">
        <authorList>
            <person name="Liu G."/>
        </authorList>
    </citation>
    <scope>NUCLEOTIDE SEQUENCE</scope>
    <source>
        <strain evidence="3">RG22</strain>
    </source>
</reference>
<dbReference type="Gene3D" id="2.60.120.10">
    <property type="entry name" value="Jelly Rolls"/>
    <property type="match status" value="1"/>
</dbReference>
<dbReference type="EMBL" id="BLXY01000009">
    <property type="protein sequence ID" value="GFO65424.1"/>
    <property type="molecule type" value="Genomic_DNA"/>
</dbReference>
<reference evidence="4" key="1">
    <citation type="submission" date="2020-06" db="EMBL/GenBank/DDBJ databases">
        <title>Draft genomic sequecing of Geomonas sp. Red736.</title>
        <authorList>
            <person name="Itoh H."/>
            <person name="Xu Z.X."/>
            <person name="Ushijima N."/>
            <person name="Masuda Y."/>
            <person name="Shiratori Y."/>
            <person name="Senoo K."/>
        </authorList>
    </citation>
    <scope>NUCLEOTIDE SEQUENCE [LARGE SCALE GENOMIC DNA]</scope>
    <source>
        <strain evidence="4">Red736</strain>
    </source>
</reference>
<reference evidence="2" key="2">
    <citation type="journal article" date="2021" name="Int. J. Syst. Evol. Microbiol.">
        <title>Geomonas silvestris sp. nov., Geomonas paludis sp. nov. and Geomonas limicola sp. nov., isolated from terrestrial environments, and emended description of the genus Geomonas.</title>
        <authorList>
            <person name="Itoh H."/>
            <person name="Xu Z."/>
            <person name="Masuda Y."/>
            <person name="Ushijima N."/>
            <person name="Hayakawa C."/>
            <person name="Shiratori Y."/>
            <person name="Senoo K."/>
        </authorList>
    </citation>
    <scope>NUCLEOTIDE SEQUENCE</scope>
    <source>
        <strain evidence="2">Red736</strain>
    </source>
</reference>
<dbReference type="EMBL" id="CP096574">
    <property type="protein sequence ID" value="UPU35103.1"/>
    <property type="molecule type" value="Genomic_DNA"/>
</dbReference>
<evidence type="ECO:0000313" key="2">
    <source>
        <dbReference type="EMBL" id="GFO65424.1"/>
    </source>
</evidence>
<sequence>MFEKRSDAGYQEVLPGIRQKTLVHGAKTLMVEFLLEKGAQLPVHSHPHEQTGYLVSGRIRLSIDGSQQEVLPGDSWCIAGGAQHKAEILEDAVAIEVFSPVREEYIR</sequence>
<dbReference type="InterPro" id="IPR014710">
    <property type="entry name" value="RmlC-like_jellyroll"/>
</dbReference>
<name>A0A6V8N043_9BACT</name>
<protein>
    <submittedName>
        <fullName evidence="2 3">Cupin</fullName>
    </submittedName>
</protein>
<dbReference type="Proteomes" id="UP000831485">
    <property type="component" value="Chromosome"/>
</dbReference>
<dbReference type="InterPro" id="IPR013096">
    <property type="entry name" value="Cupin_2"/>
</dbReference>
<dbReference type="PIRSF" id="PIRSF029883">
    <property type="entry name" value="KdgF"/>
    <property type="match status" value="1"/>
</dbReference>
<feature type="domain" description="Cupin type-2" evidence="1">
    <location>
        <begin position="33"/>
        <end position="92"/>
    </location>
</feature>
<dbReference type="InterPro" id="IPR052535">
    <property type="entry name" value="Bacilysin_H2HPP_isomerase"/>
</dbReference>
<evidence type="ECO:0000313" key="3">
    <source>
        <dbReference type="EMBL" id="UPU35103.1"/>
    </source>
</evidence>
<evidence type="ECO:0000259" key="1">
    <source>
        <dbReference type="Pfam" id="PF07883"/>
    </source>
</evidence>
<dbReference type="RefSeq" id="WP_183349505.1">
    <property type="nucleotide sequence ID" value="NZ_BLXY01000009.1"/>
</dbReference>
<dbReference type="PANTHER" id="PTHR40112">
    <property type="entry name" value="H2HPP ISOMERASE"/>
    <property type="match status" value="1"/>
</dbReference>
<dbReference type="InterPro" id="IPR025499">
    <property type="entry name" value="KdgF"/>
</dbReference>
<keyword evidence="5" id="KW-1185">Reference proteome</keyword>
<dbReference type="AlphaFoldDB" id="A0A6V8N043"/>
<gene>
    <name evidence="2" type="ORF">GMPD_33430</name>
    <name evidence="3" type="ORF">M1B72_16835</name>
</gene>
<dbReference type="InterPro" id="IPR011051">
    <property type="entry name" value="RmlC_Cupin_sf"/>
</dbReference>
<dbReference type="PANTHER" id="PTHR40112:SF1">
    <property type="entry name" value="H2HPP ISOMERASE"/>
    <property type="match status" value="1"/>
</dbReference>
<proteinExistence type="predicted"/>
<dbReference type="CDD" id="cd02238">
    <property type="entry name" value="cupin_KdgF"/>
    <property type="match status" value="1"/>
</dbReference>
<dbReference type="Pfam" id="PF07883">
    <property type="entry name" value="Cupin_2"/>
    <property type="match status" value="1"/>
</dbReference>
<evidence type="ECO:0000313" key="4">
    <source>
        <dbReference type="Proteomes" id="UP000568888"/>
    </source>
</evidence>
<organism evidence="2 4">
    <name type="scientific">Geomonas paludis</name>
    <dbReference type="NCBI Taxonomy" id="2740185"/>
    <lineage>
        <taxon>Bacteria</taxon>
        <taxon>Pseudomonadati</taxon>
        <taxon>Thermodesulfobacteriota</taxon>
        <taxon>Desulfuromonadia</taxon>
        <taxon>Geobacterales</taxon>
        <taxon>Geobacteraceae</taxon>
        <taxon>Geomonas</taxon>
    </lineage>
</organism>
<dbReference type="Proteomes" id="UP000568888">
    <property type="component" value="Unassembled WGS sequence"/>
</dbReference>
<evidence type="ECO:0000313" key="5">
    <source>
        <dbReference type="Proteomes" id="UP000831485"/>
    </source>
</evidence>
<dbReference type="SUPFAM" id="SSF51182">
    <property type="entry name" value="RmlC-like cupins"/>
    <property type="match status" value="1"/>
</dbReference>
<accession>A0A6V8N043</accession>